<dbReference type="OrthoDB" id="9802340at2"/>
<evidence type="ECO:0000256" key="2">
    <source>
        <dbReference type="ARBA" id="ARBA00023315"/>
    </source>
</evidence>
<keyword evidence="5" id="KW-1185">Reference proteome</keyword>
<evidence type="ECO:0000313" key="5">
    <source>
        <dbReference type="Proteomes" id="UP000184452"/>
    </source>
</evidence>
<evidence type="ECO:0000256" key="1">
    <source>
        <dbReference type="ARBA" id="ARBA00022679"/>
    </source>
</evidence>
<dbReference type="PANTHER" id="PTHR43877">
    <property type="entry name" value="AMINOALKYLPHOSPHONATE N-ACETYLTRANSFERASE-RELATED-RELATED"/>
    <property type="match status" value="1"/>
</dbReference>
<reference evidence="4 5" key="1">
    <citation type="submission" date="2016-11" db="EMBL/GenBank/DDBJ databases">
        <authorList>
            <person name="Jaros S."/>
            <person name="Januszkiewicz K."/>
            <person name="Wedrychowicz H."/>
        </authorList>
    </citation>
    <scope>NUCLEOTIDE SEQUENCE [LARGE SCALE GENOMIC DNA]</scope>
    <source>
        <strain evidence="4 5">CGMCC 4.5723</strain>
    </source>
</reference>
<keyword evidence="4" id="KW-0687">Ribonucleoprotein</keyword>
<gene>
    <name evidence="4" type="ORF">SAMN05421803_101288</name>
</gene>
<dbReference type="SUPFAM" id="SSF55729">
    <property type="entry name" value="Acyl-CoA N-acyltransferases (Nat)"/>
    <property type="match status" value="1"/>
</dbReference>
<dbReference type="AlphaFoldDB" id="A0A1M6BBM6"/>
<keyword evidence="2" id="KW-0012">Acyltransferase</keyword>
<keyword evidence="1" id="KW-0808">Transferase</keyword>
<dbReference type="PROSITE" id="PS51186">
    <property type="entry name" value="GNAT"/>
    <property type="match status" value="1"/>
</dbReference>
<accession>A0A1M6BBM6</accession>
<sequence length="155" mass="16803">MTPRTITPGTTADHDACADLWTTAVARRDGTAPDPAVRARAHRELRHTPRLLLTLRTPGHPPDGYTLTRLPAHGPRTAHLTHIAVTPALQGTGWGRCLMDTTLEHLTGTADTVTLQVLHANTAARALYEATGWHPAGESRFASTGRPALLYRRTL</sequence>
<proteinExistence type="predicted"/>
<feature type="domain" description="N-acetyltransferase" evidence="3">
    <location>
        <begin position="4"/>
        <end position="155"/>
    </location>
</feature>
<dbReference type="InterPro" id="IPR000182">
    <property type="entry name" value="GNAT_dom"/>
</dbReference>
<name>A0A1M6BBM6_9ACTN</name>
<dbReference type="Pfam" id="PF00583">
    <property type="entry name" value="Acetyltransf_1"/>
    <property type="match status" value="1"/>
</dbReference>
<evidence type="ECO:0000259" key="3">
    <source>
        <dbReference type="PROSITE" id="PS51186"/>
    </source>
</evidence>
<dbReference type="EMBL" id="FQZK01000001">
    <property type="protein sequence ID" value="SHI46122.1"/>
    <property type="molecule type" value="Genomic_DNA"/>
</dbReference>
<dbReference type="Gene3D" id="3.40.630.30">
    <property type="match status" value="1"/>
</dbReference>
<dbReference type="RefSeq" id="WP_073374096.1">
    <property type="nucleotide sequence ID" value="NZ_FQZK01000001.1"/>
</dbReference>
<protein>
    <submittedName>
        <fullName evidence="4">Ribosomal protein S18 acetylase RimI</fullName>
    </submittedName>
</protein>
<organism evidence="4 5">
    <name type="scientific">Nocardiopsis flavescens</name>
    <dbReference type="NCBI Taxonomy" id="758803"/>
    <lineage>
        <taxon>Bacteria</taxon>
        <taxon>Bacillati</taxon>
        <taxon>Actinomycetota</taxon>
        <taxon>Actinomycetes</taxon>
        <taxon>Streptosporangiales</taxon>
        <taxon>Nocardiopsidaceae</taxon>
        <taxon>Nocardiopsis</taxon>
    </lineage>
</organism>
<evidence type="ECO:0000313" key="4">
    <source>
        <dbReference type="EMBL" id="SHI46122.1"/>
    </source>
</evidence>
<dbReference type="STRING" id="758803.SAMN05421803_101288"/>
<dbReference type="InterPro" id="IPR050832">
    <property type="entry name" value="Bact_Acetyltransf"/>
</dbReference>
<dbReference type="InterPro" id="IPR016181">
    <property type="entry name" value="Acyl_CoA_acyltransferase"/>
</dbReference>
<dbReference type="Proteomes" id="UP000184452">
    <property type="component" value="Unassembled WGS sequence"/>
</dbReference>
<dbReference type="GO" id="GO:0016747">
    <property type="term" value="F:acyltransferase activity, transferring groups other than amino-acyl groups"/>
    <property type="evidence" value="ECO:0007669"/>
    <property type="project" value="InterPro"/>
</dbReference>
<keyword evidence="4" id="KW-0689">Ribosomal protein</keyword>
<dbReference type="GO" id="GO:0005840">
    <property type="term" value="C:ribosome"/>
    <property type="evidence" value="ECO:0007669"/>
    <property type="project" value="UniProtKB-KW"/>
</dbReference>
<dbReference type="CDD" id="cd04301">
    <property type="entry name" value="NAT_SF"/>
    <property type="match status" value="1"/>
</dbReference>